<dbReference type="EMBL" id="CM046388">
    <property type="protein sequence ID" value="KAI8571762.1"/>
    <property type="molecule type" value="Genomic_DNA"/>
</dbReference>
<comment type="caution">
    <text evidence="1">The sequence shown here is derived from an EMBL/GenBank/DDBJ whole genome shotgun (WGS) entry which is preliminary data.</text>
</comment>
<proteinExistence type="predicted"/>
<evidence type="ECO:0000313" key="2">
    <source>
        <dbReference type="Proteomes" id="UP001062846"/>
    </source>
</evidence>
<reference evidence="1" key="1">
    <citation type="submission" date="2022-02" db="EMBL/GenBank/DDBJ databases">
        <title>Plant Genome Project.</title>
        <authorList>
            <person name="Zhang R.-G."/>
        </authorList>
    </citation>
    <scope>NUCLEOTIDE SEQUENCE</scope>
    <source>
        <strain evidence="1">AT1</strain>
    </source>
</reference>
<protein>
    <submittedName>
        <fullName evidence="1">Uncharacterized protein</fullName>
    </submittedName>
</protein>
<organism evidence="1 2">
    <name type="scientific">Rhododendron molle</name>
    <name type="common">Chinese azalea</name>
    <name type="synonym">Azalea mollis</name>
    <dbReference type="NCBI Taxonomy" id="49168"/>
    <lineage>
        <taxon>Eukaryota</taxon>
        <taxon>Viridiplantae</taxon>
        <taxon>Streptophyta</taxon>
        <taxon>Embryophyta</taxon>
        <taxon>Tracheophyta</taxon>
        <taxon>Spermatophyta</taxon>
        <taxon>Magnoliopsida</taxon>
        <taxon>eudicotyledons</taxon>
        <taxon>Gunneridae</taxon>
        <taxon>Pentapetalae</taxon>
        <taxon>asterids</taxon>
        <taxon>Ericales</taxon>
        <taxon>Ericaceae</taxon>
        <taxon>Ericoideae</taxon>
        <taxon>Rhodoreae</taxon>
        <taxon>Rhododendron</taxon>
    </lineage>
</organism>
<sequence length="62" mass="7231">MISNFFRGLNHKYFIPKSTTHVPHAFPPHAFPKIPNHQNYTQILFQNQTWFSSSGDDDDPQS</sequence>
<evidence type="ECO:0000313" key="1">
    <source>
        <dbReference type="EMBL" id="KAI8571762.1"/>
    </source>
</evidence>
<dbReference type="Proteomes" id="UP001062846">
    <property type="component" value="Chromosome 1"/>
</dbReference>
<gene>
    <name evidence="1" type="ORF">RHMOL_Rhmol01G0144100</name>
</gene>
<accession>A0ACC0Q154</accession>
<name>A0ACC0Q154_RHOML</name>
<keyword evidence="2" id="KW-1185">Reference proteome</keyword>